<dbReference type="Pfam" id="PF03168">
    <property type="entry name" value="LEA_2"/>
    <property type="match status" value="1"/>
</dbReference>
<dbReference type="AlphaFoldDB" id="A0AAD8LGQ7"/>
<dbReference type="EMBL" id="JAUHHV010000001">
    <property type="protein sequence ID" value="KAK1440514.1"/>
    <property type="molecule type" value="Genomic_DNA"/>
</dbReference>
<keyword evidence="2 5" id="KW-0812">Transmembrane</keyword>
<feature type="domain" description="Late embryogenesis abundant protein LEA-2 subgroup" evidence="6">
    <location>
        <begin position="75"/>
        <end position="177"/>
    </location>
</feature>
<keyword evidence="3 5" id="KW-1133">Transmembrane helix</keyword>
<evidence type="ECO:0000256" key="2">
    <source>
        <dbReference type="ARBA" id="ARBA00022692"/>
    </source>
</evidence>
<dbReference type="PANTHER" id="PTHR31415:SF20">
    <property type="entry name" value="NDR1_HIN1-LIKE PROTEIN 26"/>
    <property type="match status" value="1"/>
</dbReference>
<gene>
    <name evidence="7" type="ORF">QVD17_06342</name>
</gene>
<comment type="subcellular location">
    <subcellularLocation>
        <location evidence="1">Membrane</location>
        <topology evidence="1">Single-pass membrane protein</topology>
    </subcellularLocation>
</comment>
<sequence>MTAKSPQHCGKNKHLIINKKLIALFISILLLLTLILLFCFVLRPTKPHFSLDQLHIYQLFVSPTYLVNSSIQLTLLSTNPNQRFGIYYDQIQFYASYKAQQITLHSYVSPFYQDHKDTNLLSALLAANAFPVAPSFSFDLGRDLMAGRLVLNIKANGLLRWKLGTWVSGSYRFSVNCVAVLLVFGSSVPFTSKQGTQCFTTI</sequence>
<evidence type="ECO:0000256" key="1">
    <source>
        <dbReference type="ARBA" id="ARBA00004167"/>
    </source>
</evidence>
<dbReference type="PANTHER" id="PTHR31415">
    <property type="entry name" value="OS05G0367900 PROTEIN"/>
    <property type="match status" value="1"/>
</dbReference>
<comment type="caution">
    <text evidence="7">The sequence shown here is derived from an EMBL/GenBank/DDBJ whole genome shotgun (WGS) entry which is preliminary data.</text>
</comment>
<proteinExistence type="predicted"/>
<organism evidence="7 8">
    <name type="scientific">Tagetes erecta</name>
    <name type="common">African marigold</name>
    <dbReference type="NCBI Taxonomy" id="13708"/>
    <lineage>
        <taxon>Eukaryota</taxon>
        <taxon>Viridiplantae</taxon>
        <taxon>Streptophyta</taxon>
        <taxon>Embryophyta</taxon>
        <taxon>Tracheophyta</taxon>
        <taxon>Spermatophyta</taxon>
        <taxon>Magnoliopsida</taxon>
        <taxon>eudicotyledons</taxon>
        <taxon>Gunneridae</taxon>
        <taxon>Pentapetalae</taxon>
        <taxon>asterids</taxon>
        <taxon>campanulids</taxon>
        <taxon>Asterales</taxon>
        <taxon>Asteraceae</taxon>
        <taxon>Asteroideae</taxon>
        <taxon>Heliantheae alliance</taxon>
        <taxon>Tageteae</taxon>
        <taxon>Tagetes</taxon>
    </lineage>
</organism>
<dbReference type="GO" id="GO:0098542">
    <property type="term" value="P:defense response to other organism"/>
    <property type="evidence" value="ECO:0007669"/>
    <property type="project" value="InterPro"/>
</dbReference>
<accession>A0AAD8LGQ7</accession>
<protein>
    <recommendedName>
        <fullName evidence="6">Late embryogenesis abundant protein LEA-2 subgroup domain-containing protein</fullName>
    </recommendedName>
</protein>
<dbReference type="InterPro" id="IPR044839">
    <property type="entry name" value="NDR1-like"/>
</dbReference>
<name>A0AAD8LGQ7_TARER</name>
<dbReference type="Proteomes" id="UP001229421">
    <property type="component" value="Unassembled WGS sequence"/>
</dbReference>
<feature type="transmembrane region" description="Helical" evidence="5">
    <location>
        <begin position="21"/>
        <end position="43"/>
    </location>
</feature>
<evidence type="ECO:0000256" key="4">
    <source>
        <dbReference type="ARBA" id="ARBA00023136"/>
    </source>
</evidence>
<dbReference type="GO" id="GO:0009506">
    <property type="term" value="C:plasmodesma"/>
    <property type="evidence" value="ECO:0007669"/>
    <property type="project" value="TreeGrafter"/>
</dbReference>
<reference evidence="7" key="1">
    <citation type="journal article" date="2023" name="bioRxiv">
        <title>Improved chromosome-level genome assembly for marigold (Tagetes erecta).</title>
        <authorList>
            <person name="Jiang F."/>
            <person name="Yuan L."/>
            <person name="Wang S."/>
            <person name="Wang H."/>
            <person name="Xu D."/>
            <person name="Wang A."/>
            <person name="Fan W."/>
        </authorList>
    </citation>
    <scope>NUCLEOTIDE SEQUENCE</scope>
    <source>
        <strain evidence="7">WSJ</strain>
        <tissue evidence="7">Leaf</tissue>
    </source>
</reference>
<evidence type="ECO:0000259" key="6">
    <source>
        <dbReference type="Pfam" id="PF03168"/>
    </source>
</evidence>
<keyword evidence="8" id="KW-1185">Reference proteome</keyword>
<dbReference type="InterPro" id="IPR004864">
    <property type="entry name" value="LEA_2"/>
</dbReference>
<keyword evidence="4 5" id="KW-0472">Membrane</keyword>
<evidence type="ECO:0000313" key="8">
    <source>
        <dbReference type="Proteomes" id="UP001229421"/>
    </source>
</evidence>
<evidence type="ECO:0000313" key="7">
    <source>
        <dbReference type="EMBL" id="KAK1440514.1"/>
    </source>
</evidence>
<evidence type="ECO:0000256" key="5">
    <source>
        <dbReference type="SAM" id="Phobius"/>
    </source>
</evidence>
<evidence type="ECO:0000256" key="3">
    <source>
        <dbReference type="ARBA" id="ARBA00022989"/>
    </source>
</evidence>
<dbReference type="GO" id="GO:0005886">
    <property type="term" value="C:plasma membrane"/>
    <property type="evidence" value="ECO:0007669"/>
    <property type="project" value="TreeGrafter"/>
</dbReference>